<dbReference type="Proteomes" id="UP000826775">
    <property type="component" value="Chromosome"/>
</dbReference>
<evidence type="ECO:0000313" key="3">
    <source>
        <dbReference type="EMBL" id="BCZ17246.1"/>
    </source>
</evidence>
<feature type="domain" description="PPM-type phosphatase" evidence="2">
    <location>
        <begin position="616"/>
        <end position="786"/>
    </location>
</feature>
<name>A0ABM7S9N1_9HELI</name>
<proteinExistence type="predicted"/>
<feature type="coiled-coil region" evidence="1">
    <location>
        <begin position="377"/>
        <end position="415"/>
    </location>
</feature>
<dbReference type="Gene3D" id="3.60.40.10">
    <property type="entry name" value="PPM-type phosphatase domain"/>
    <property type="match status" value="1"/>
</dbReference>
<evidence type="ECO:0000259" key="2">
    <source>
        <dbReference type="Pfam" id="PF13672"/>
    </source>
</evidence>
<accession>A0ABM7S9N1</accession>
<keyword evidence="1" id="KW-0175">Coiled coil</keyword>
<dbReference type="InterPro" id="IPR036457">
    <property type="entry name" value="PPM-type-like_dom_sf"/>
</dbReference>
<organism evidence="3 4">
    <name type="scientific">Helicobacter gastrocanis</name>
    <dbReference type="NCBI Taxonomy" id="2849641"/>
    <lineage>
        <taxon>Bacteria</taxon>
        <taxon>Pseudomonadati</taxon>
        <taxon>Campylobacterota</taxon>
        <taxon>Epsilonproteobacteria</taxon>
        <taxon>Campylobacterales</taxon>
        <taxon>Helicobacteraceae</taxon>
        <taxon>Helicobacter</taxon>
    </lineage>
</organism>
<dbReference type="InterPro" id="IPR001932">
    <property type="entry name" value="PPM-type_phosphatase-like_dom"/>
</dbReference>
<feature type="domain" description="PPM-type phosphatase" evidence="2">
    <location>
        <begin position="21"/>
        <end position="109"/>
    </location>
</feature>
<protein>
    <recommendedName>
        <fullName evidence="2">PPM-type phosphatase domain-containing protein</fullName>
    </recommendedName>
</protein>
<dbReference type="RefSeq" id="WP_221280388.1">
    <property type="nucleotide sequence ID" value="NZ_AP024814.1"/>
</dbReference>
<evidence type="ECO:0000256" key="1">
    <source>
        <dbReference type="SAM" id="Coils"/>
    </source>
</evidence>
<dbReference type="EMBL" id="AP024814">
    <property type="protein sequence ID" value="BCZ17246.1"/>
    <property type="molecule type" value="Genomic_DNA"/>
</dbReference>
<evidence type="ECO:0000313" key="4">
    <source>
        <dbReference type="Proteomes" id="UP000826775"/>
    </source>
</evidence>
<gene>
    <name evidence="3" type="ORF">NHP190003_05280</name>
</gene>
<sequence>MDKWYVIGHAVQGRGHALESPPTPCQDKIYPPKPTTYGTTGESVFIGLADGAGSAKFSHLGAARTLEVVAQELSQDFATYLNMPNQAKMSATLLEHILQALQELAIEQTSTLQRDKSDIEGIFNALLEEAQELLKWQEAHHLPLMQGVQSVQESFSQDQERRKENAQRAIKTALEGMAEKIKNLQGGFSGEAYQLRFSPLKDRLETLKAEIREADFTLFSAANIKELFKETAPIEKRYYKIKDKIAEHIDKIKNKRKSLIKMCYQGFLDFIGMEAEESYGVESQLYSLKNAYVFKPNLTSLNLPSKDLKSYSTERIKSTLKTHKNTLKAQIMRCFEAYKAFLDKVDGLDLKEWNEDNLEDLRNIVTTNGGKEHKKHIQDIQAHIQKATTTAQNYKKDLLEQLGTKEQEYTHLRRRFESLKGDVLNLEGDLKHTLDRLQTKIKALNPPYTLSGVQNLLLSKANLQKDFTLYETYAKDSTTLKHDLQSLNLSLPPQAIKPLSHVRASLEKSKDRLNTPTPTKEFLSAPRAKGFLEHANTLESQAKEWQNLQKRQQQLENFVEQTKALEKTLKEHLETFGVCCAHLHEGVKKLQAQSLWQTKDLRPLNNLPLDASKSKLEHALHKEKALIQQFNQEWHQSIIPTTLPKITLKDNLQKLYDSIQNKACSLHDLASTLLAVAVQGDDYLLLHLGDGVCGVLKGRELKVASHPDNGAFSNETTFTTSKDAPFSMRIFKGKLSEKNFTGFVLMSDGAGESFYKNKERTLVPLLQDYMNVARVPGMQEGVQGALETLLEKRVKEKTFDDCSVIALVLESGDPLSATEKKLQAKITNTPSN</sequence>
<keyword evidence="4" id="KW-1185">Reference proteome</keyword>
<feature type="coiled-coil region" evidence="1">
    <location>
        <begin position="535"/>
        <end position="575"/>
    </location>
</feature>
<reference evidence="3 4" key="1">
    <citation type="submission" date="2021-07" db="EMBL/GenBank/DDBJ databases">
        <title>Novel Helicobacter sp. Isolated from a dog.</title>
        <authorList>
            <person name="Rimbara E."/>
            <person name="Suzuki M."/>
        </authorList>
    </citation>
    <scope>NUCLEOTIDE SEQUENCE [LARGE SCALE GENOMIC DNA]</scope>
    <source>
        <strain evidence="4">NHP19-003</strain>
    </source>
</reference>
<dbReference type="Pfam" id="PF13672">
    <property type="entry name" value="PP2C_2"/>
    <property type="match status" value="2"/>
</dbReference>
<dbReference type="SUPFAM" id="SSF81606">
    <property type="entry name" value="PP2C-like"/>
    <property type="match status" value="1"/>
</dbReference>